<organism evidence="1 2">
    <name type="scientific">Trichogramma brassicae</name>
    <dbReference type="NCBI Taxonomy" id="86971"/>
    <lineage>
        <taxon>Eukaryota</taxon>
        <taxon>Metazoa</taxon>
        <taxon>Ecdysozoa</taxon>
        <taxon>Arthropoda</taxon>
        <taxon>Hexapoda</taxon>
        <taxon>Insecta</taxon>
        <taxon>Pterygota</taxon>
        <taxon>Neoptera</taxon>
        <taxon>Endopterygota</taxon>
        <taxon>Hymenoptera</taxon>
        <taxon>Apocrita</taxon>
        <taxon>Proctotrupomorpha</taxon>
        <taxon>Chalcidoidea</taxon>
        <taxon>Trichogrammatidae</taxon>
        <taxon>Trichogramma</taxon>
    </lineage>
</organism>
<proteinExistence type="predicted"/>
<dbReference type="EMBL" id="CADCXV010000424">
    <property type="protein sequence ID" value="CAB0030132.1"/>
    <property type="molecule type" value="Genomic_DNA"/>
</dbReference>
<evidence type="ECO:0000313" key="2">
    <source>
        <dbReference type="Proteomes" id="UP000479190"/>
    </source>
</evidence>
<dbReference type="AlphaFoldDB" id="A0A6H5I5J5"/>
<protein>
    <submittedName>
        <fullName evidence="1">Uncharacterized protein</fullName>
    </submittedName>
</protein>
<sequence>MIFVAKPAVDQQPSLRSGRKCRRALPYPPSRLVEGSYDACNNDIYPMLRTSICIRNTVARVNPLVSDNCCLATRAYSRGTLHAKKKDDLAAPIYSSRKEEERIK</sequence>
<evidence type="ECO:0000313" key="1">
    <source>
        <dbReference type="EMBL" id="CAB0030132.1"/>
    </source>
</evidence>
<reference evidence="1 2" key="1">
    <citation type="submission" date="2020-02" db="EMBL/GenBank/DDBJ databases">
        <authorList>
            <person name="Ferguson B K."/>
        </authorList>
    </citation>
    <scope>NUCLEOTIDE SEQUENCE [LARGE SCALE GENOMIC DNA]</scope>
</reference>
<keyword evidence="2" id="KW-1185">Reference proteome</keyword>
<accession>A0A6H5I5J5</accession>
<dbReference type="Proteomes" id="UP000479190">
    <property type="component" value="Unassembled WGS sequence"/>
</dbReference>
<name>A0A6H5I5J5_9HYME</name>
<gene>
    <name evidence="1" type="ORF">TBRA_LOCUS2148</name>
</gene>